<protein>
    <submittedName>
        <fullName evidence="1">Uncharacterized protein</fullName>
    </submittedName>
</protein>
<name>A0A6S6MED1_9CAUD</name>
<dbReference type="RefSeq" id="YP_010597427.1">
    <property type="nucleotide sequence ID" value="NC_069742.1"/>
</dbReference>
<evidence type="ECO:0000313" key="1">
    <source>
        <dbReference type="EMBL" id="BCG66166.1"/>
    </source>
</evidence>
<proteinExistence type="predicted"/>
<keyword evidence="2" id="KW-1185">Reference proteome</keyword>
<reference evidence="1 2" key="1">
    <citation type="submission" date="2020-06" db="EMBL/GenBank/DDBJ databases">
        <title>Analysis of phage genom.</title>
        <authorList>
            <person name="Yazdi M."/>
            <person name="Ghaemi E.A."/>
            <person name="Shirzad Aski H."/>
            <person name="Mohebbi A."/>
            <person name="Tabarraei A."/>
            <person name="Sabzali S."/>
        </authorList>
    </citation>
    <scope>NUCLEOTIDE SEQUENCE [LARGE SCALE GENOMIC DNA]</scope>
    <source>
        <strain evidence="2">vB_PaeS-Yazdi-M</strain>
    </source>
</reference>
<accession>A0A6S6MED1</accession>
<dbReference type="GeneID" id="77609084"/>
<organism evidence="1 2">
    <name type="scientific">Pseudomonas phage vB_PaeS-Yazdi-M</name>
    <dbReference type="NCBI Taxonomy" id="2746928"/>
    <lineage>
        <taxon>Viruses</taxon>
        <taxon>Duplodnaviria</taxon>
        <taxon>Heunggongvirae</taxon>
        <taxon>Uroviricota</taxon>
        <taxon>Caudoviricetes</taxon>
        <taxon>Jondennisvirinae</taxon>
        <taxon>Septimatrevirus</taxon>
        <taxon>Septimatrevirus yazdi</taxon>
    </lineage>
</organism>
<evidence type="ECO:0000313" key="2">
    <source>
        <dbReference type="Proteomes" id="UP000509808"/>
    </source>
</evidence>
<sequence>MSYQIVQASAAAMEKKEQAERSAYPFAELAVGQSFLVPIADVTEVNLRMAVSRQNKKKDGKRFTVVKHGDPHNVFEVARTA</sequence>
<dbReference type="Proteomes" id="UP000509808">
    <property type="component" value="Segment"/>
</dbReference>
<dbReference type="EMBL" id="LC552830">
    <property type="protein sequence ID" value="BCG66166.1"/>
    <property type="molecule type" value="Genomic_DNA"/>
</dbReference>
<dbReference type="KEGG" id="vg:77609084"/>